<comment type="similarity">
    <text evidence="2">In the N-terminal section; belongs to the leguminous lectin family.</text>
</comment>
<proteinExistence type="inferred from homology"/>
<keyword evidence="18" id="KW-0325">Glycoprotein</keyword>
<feature type="transmembrane region" description="Helical" evidence="24">
    <location>
        <begin position="49"/>
        <end position="71"/>
    </location>
</feature>
<keyword evidence="11 22" id="KW-0547">Nucleotide-binding</keyword>
<dbReference type="GO" id="GO:0009626">
    <property type="term" value="P:plant-type hypersensitive response"/>
    <property type="evidence" value="ECO:0007669"/>
    <property type="project" value="UniProtKB-ARBA"/>
</dbReference>
<keyword evidence="6" id="KW-0723">Serine/threonine-protein kinase</keyword>
<dbReference type="GO" id="GO:0030246">
    <property type="term" value="F:carbohydrate binding"/>
    <property type="evidence" value="ECO:0007669"/>
    <property type="project" value="UniProtKB-KW"/>
</dbReference>
<keyword evidence="15 24" id="KW-1133">Transmembrane helix</keyword>
<evidence type="ECO:0000256" key="21">
    <source>
        <dbReference type="ARBA" id="ARBA00063357"/>
    </source>
</evidence>
<dbReference type="GO" id="GO:0005524">
    <property type="term" value="F:ATP binding"/>
    <property type="evidence" value="ECO:0007669"/>
    <property type="project" value="UniProtKB-UniRule"/>
</dbReference>
<evidence type="ECO:0000256" key="8">
    <source>
        <dbReference type="ARBA" id="ARBA00022692"/>
    </source>
</evidence>
<feature type="transmembrane region" description="Helical" evidence="24">
    <location>
        <begin position="311"/>
        <end position="335"/>
    </location>
</feature>
<dbReference type="SUPFAM" id="SSF56112">
    <property type="entry name" value="Protein kinase-like (PK-like)"/>
    <property type="match status" value="1"/>
</dbReference>
<comment type="subunit">
    <text evidence="21">Interacts with ABCG40.</text>
</comment>
<dbReference type="AlphaFoldDB" id="A0A4V6T421"/>
<dbReference type="GO" id="GO:0005886">
    <property type="term" value="C:plasma membrane"/>
    <property type="evidence" value="ECO:0007669"/>
    <property type="project" value="UniProtKB-SubCell"/>
</dbReference>
<protein>
    <recommendedName>
        <fullName evidence="4">non-specific serine/threonine protein kinase</fullName>
        <ecNumber evidence="4">2.7.11.1</ecNumber>
    </recommendedName>
</protein>
<dbReference type="FunFam" id="1.10.510.10:FF:000240">
    <property type="entry name" value="Lectin-domain containing receptor kinase A4.3"/>
    <property type="match status" value="1"/>
</dbReference>
<keyword evidence="27" id="KW-1185">Reference proteome</keyword>
<evidence type="ECO:0000256" key="7">
    <source>
        <dbReference type="ARBA" id="ARBA00022679"/>
    </source>
</evidence>
<evidence type="ECO:0000256" key="24">
    <source>
        <dbReference type="SAM" id="Phobius"/>
    </source>
</evidence>
<evidence type="ECO:0000256" key="14">
    <source>
        <dbReference type="ARBA" id="ARBA00022840"/>
    </source>
</evidence>
<dbReference type="InterPro" id="IPR011009">
    <property type="entry name" value="Kinase-like_dom_sf"/>
</dbReference>
<comment type="function">
    <text evidence="19">Involved in resistance response to the pathogenic oomycetes Phytophthora infestans and Phytophthora capsici.</text>
</comment>
<dbReference type="PROSITE" id="PS50011">
    <property type="entry name" value="PROTEIN_KINASE_DOM"/>
    <property type="match status" value="1"/>
</dbReference>
<dbReference type="Pfam" id="PF00069">
    <property type="entry name" value="Pkinase"/>
    <property type="match status" value="1"/>
</dbReference>
<keyword evidence="17" id="KW-0675">Receptor</keyword>
<evidence type="ECO:0000256" key="19">
    <source>
        <dbReference type="ARBA" id="ARBA00058054"/>
    </source>
</evidence>
<evidence type="ECO:0000259" key="25">
    <source>
        <dbReference type="PROSITE" id="PS50011"/>
    </source>
</evidence>
<gene>
    <name evidence="26" type="ORF">C4D60_Mb09t21560</name>
</gene>
<keyword evidence="10" id="KW-0430">Lectin</keyword>
<dbReference type="InterPro" id="IPR000719">
    <property type="entry name" value="Prot_kinase_dom"/>
</dbReference>
<comment type="subcellular location">
    <subcellularLocation>
        <location evidence="1">Cell membrane</location>
        <topology evidence="1">Single-pass type I membrane protein</topology>
    </subcellularLocation>
</comment>
<evidence type="ECO:0000256" key="4">
    <source>
        <dbReference type="ARBA" id="ARBA00012513"/>
    </source>
</evidence>
<keyword evidence="14 22" id="KW-0067">ATP-binding</keyword>
<dbReference type="FunFam" id="2.60.120.200:FF:000103">
    <property type="entry name" value="L-type lectin-domain containing receptor kinase IX.1"/>
    <property type="match status" value="1"/>
</dbReference>
<keyword evidence="12" id="KW-0418">Kinase</keyword>
<evidence type="ECO:0000256" key="11">
    <source>
        <dbReference type="ARBA" id="ARBA00022741"/>
    </source>
</evidence>
<dbReference type="Pfam" id="PF00139">
    <property type="entry name" value="Lectin_legB"/>
    <property type="match status" value="2"/>
</dbReference>
<dbReference type="SUPFAM" id="SSF49899">
    <property type="entry name" value="Concanavalin A-like lectins/glucanases"/>
    <property type="match status" value="2"/>
</dbReference>
<dbReference type="GO" id="GO:0002229">
    <property type="term" value="P:defense response to oomycetes"/>
    <property type="evidence" value="ECO:0007669"/>
    <property type="project" value="UniProtKB-ARBA"/>
</dbReference>
<evidence type="ECO:0000256" key="2">
    <source>
        <dbReference type="ARBA" id="ARBA00008536"/>
    </source>
</evidence>
<evidence type="ECO:0000256" key="9">
    <source>
        <dbReference type="ARBA" id="ARBA00022729"/>
    </source>
</evidence>
<dbReference type="InterPro" id="IPR019825">
    <property type="entry name" value="Lectin_legB_Mn/Ca_BS"/>
</dbReference>
<evidence type="ECO:0000256" key="17">
    <source>
        <dbReference type="ARBA" id="ARBA00023170"/>
    </source>
</evidence>
<dbReference type="Gene3D" id="2.60.120.200">
    <property type="match status" value="2"/>
</dbReference>
<evidence type="ECO:0000256" key="1">
    <source>
        <dbReference type="ARBA" id="ARBA00004251"/>
    </source>
</evidence>
<evidence type="ECO:0000256" key="15">
    <source>
        <dbReference type="ARBA" id="ARBA00022989"/>
    </source>
</evidence>
<feature type="domain" description="Protein kinase" evidence="25">
    <location>
        <begin position="391"/>
        <end position="661"/>
    </location>
</feature>
<dbReference type="STRING" id="52838.A0A4V6T421"/>
<dbReference type="EMBL" id="PYDT01000010">
    <property type="protein sequence ID" value="THU47996.1"/>
    <property type="molecule type" value="Genomic_DNA"/>
</dbReference>
<evidence type="ECO:0000313" key="27">
    <source>
        <dbReference type="Proteomes" id="UP000317650"/>
    </source>
</evidence>
<evidence type="ECO:0000256" key="18">
    <source>
        <dbReference type="ARBA" id="ARBA00023180"/>
    </source>
</evidence>
<evidence type="ECO:0000256" key="16">
    <source>
        <dbReference type="ARBA" id="ARBA00023136"/>
    </source>
</evidence>
<feature type="region of interest" description="Disordered" evidence="23">
    <location>
        <begin position="653"/>
        <end position="685"/>
    </location>
</feature>
<dbReference type="PROSITE" id="PS00107">
    <property type="entry name" value="PROTEIN_KINASE_ATP"/>
    <property type="match status" value="1"/>
</dbReference>
<dbReference type="Gene3D" id="1.10.510.10">
    <property type="entry name" value="Transferase(Phosphotransferase) domain 1"/>
    <property type="match status" value="1"/>
</dbReference>
<dbReference type="InterPro" id="IPR001220">
    <property type="entry name" value="Legume_lectin_dom"/>
</dbReference>
<keyword evidence="5" id="KW-1003">Cell membrane</keyword>
<evidence type="ECO:0000256" key="20">
    <source>
        <dbReference type="ARBA" id="ARBA00058818"/>
    </source>
</evidence>
<evidence type="ECO:0000313" key="26">
    <source>
        <dbReference type="EMBL" id="THU47996.1"/>
    </source>
</evidence>
<comment type="caution">
    <text evidence="26">The sequence shown here is derived from an EMBL/GenBank/DDBJ whole genome shotgun (WGS) entry which is preliminary data.</text>
</comment>
<dbReference type="InterPro" id="IPR013320">
    <property type="entry name" value="ConA-like_dom_sf"/>
</dbReference>
<dbReference type="SMART" id="SM00220">
    <property type="entry name" value="S_TKc"/>
    <property type="match status" value="1"/>
</dbReference>
<comment type="similarity">
    <text evidence="3">In the C-terminal section; belongs to the protein kinase superfamily. Ser/Thr protein kinase family.</text>
</comment>
<name>A0A4V6T421_MUSBA</name>
<dbReference type="Gene3D" id="3.30.200.20">
    <property type="entry name" value="Phosphorylase Kinase, domain 1"/>
    <property type="match status" value="1"/>
</dbReference>
<keyword evidence="13" id="KW-0611">Plant defense</keyword>
<dbReference type="PROSITE" id="PS00108">
    <property type="entry name" value="PROTEIN_KINASE_ST"/>
    <property type="match status" value="1"/>
</dbReference>
<evidence type="ECO:0000256" key="22">
    <source>
        <dbReference type="PROSITE-ProRule" id="PRU10141"/>
    </source>
</evidence>
<dbReference type="PROSITE" id="PS00307">
    <property type="entry name" value="LECTIN_LEGUME_BETA"/>
    <property type="match status" value="1"/>
</dbReference>
<dbReference type="InterPro" id="IPR050528">
    <property type="entry name" value="L-type_Lectin-RKs"/>
</dbReference>
<evidence type="ECO:0000256" key="12">
    <source>
        <dbReference type="ARBA" id="ARBA00022777"/>
    </source>
</evidence>
<sequence>MNNKEDLLKAHERTSFLELDVVEPFISIKEAFAVFICDRPAMAQHRWSLFSVVIHLSFAAMVIPLVSSLSFNFPSFREDDLSFHKEADASFNGTVINLTRYPMQYATGRVVYNEPLLLWDADTRNLTDFTTNFSFIIDSVNESSYADGLAFFLSPYDSTFPTYSRGAFLGLYSNSSVDNTTVKTVAVEFDTFSNDWDPKGDHLGIDVNSIVSKKTVPWNSRVRDGRRANAWVNYDATTFNLSAFVTYGEDRLSNGSTSLSLTVDLRDFLPERVVVGFSATTGNLTETHTLLSWSFTSTLQSPEENRGNKKLVGIVVAAVVGVVVVLGGFLWFLLWRKKATARTVRDQGGTGRVAVAEDGVDSDDTIDDEFEKEGRPKRIPYQELVRTTRNFSEEGKLGEGGFGSVYKGNLDGLDVAIKRISKDSKQGRKEYVSEVKIINRLRHRNLVRLIGWCHARGEFLLVYEFMPNGNLNSHLYRSENPLGWPARHKIALGLASALFYLHEECEPYVVHRDLKPSNVMLDSAFNAKLGDFGLARLVDHDCGLRTTNLAGTLPYMAPEYLHNGTASKESDVYSFGIVALEIACGRRPMEALLLAEWVWELHGRGTVLQAADKRLNGNFTEAQMERLMVVGLWCAHPDQSLRPSIKQAINVLNSETPLPKLPPRRPRPVYRHPSDDMTAPATSSNFVTATSSSASAASASASSSASAASSSSDVKPPTATHSTISLNISISPTSTYQKIHERLLHKVDGISSLVASSIACAEQWDAETRDPADFASHFTFVIDVLDKPSSGDVMAFFLSPYNSSFPTYSRGGFLGLFANSSLEDSTVKTVAVESDTFSNGWDPKGDHLGIDVRPIVSNETAPCDSNVNDGGETCLGGLRRVHA</sequence>
<feature type="binding site" evidence="22">
    <location>
        <position position="418"/>
    </location>
    <ligand>
        <name>ATP</name>
        <dbReference type="ChEBI" id="CHEBI:30616"/>
    </ligand>
</feature>
<keyword evidence="8 24" id="KW-0812">Transmembrane</keyword>
<keyword evidence="7" id="KW-0808">Transferase</keyword>
<evidence type="ECO:0000256" key="23">
    <source>
        <dbReference type="SAM" id="MobiDB-lite"/>
    </source>
</evidence>
<dbReference type="InterPro" id="IPR017441">
    <property type="entry name" value="Protein_kinase_ATP_BS"/>
</dbReference>
<evidence type="ECO:0000256" key="3">
    <source>
        <dbReference type="ARBA" id="ARBA00010217"/>
    </source>
</evidence>
<comment type="function">
    <text evidence="20">Promotes hydrogen peroxide H(2)O(2) production and cell death.</text>
</comment>
<organism evidence="26 27">
    <name type="scientific">Musa balbisiana</name>
    <name type="common">Banana</name>
    <dbReference type="NCBI Taxonomy" id="52838"/>
    <lineage>
        <taxon>Eukaryota</taxon>
        <taxon>Viridiplantae</taxon>
        <taxon>Streptophyta</taxon>
        <taxon>Embryophyta</taxon>
        <taxon>Tracheophyta</taxon>
        <taxon>Spermatophyta</taxon>
        <taxon>Magnoliopsida</taxon>
        <taxon>Liliopsida</taxon>
        <taxon>Zingiberales</taxon>
        <taxon>Musaceae</taxon>
        <taxon>Musa</taxon>
    </lineage>
</organism>
<dbReference type="GO" id="GO:0004674">
    <property type="term" value="F:protein serine/threonine kinase activity"/>
    <property type="evidence" value="ECO:0007669"/>
    <property type="project" value="UniProtKB-KW"/>
</dbReference>
<dbReference type="Proteomes" id="UP000317650">
    <property type="component" value="Chromosome 9"/>
</dbReference>
<reference evidence="26 27" key="1">
    <citation type="journal article" date="2019" name="Nat. Plants">
        <title>Genome sequencing of Musa balbisiana reveals subgenome evolution and function divergence in polyploid bananas.</title>
        <authorList>
            <person name="Yao X."/>
        </authorList>
    </citation>
    <scope>NUCLEOTIDE SEQUENCE [LARGE SCALE GENOMIC DNA]</scope>
    <source>
        <strain evidence="27">cv. DH-PKW</strain>
        <tissue evidence="26">Leaves</tissue>
    </source>
</reference>
<keyword evidence="16 24" id="KW-0472">Membrane</keyword>
<dbReference type="EC" id="2.7.11.1" evidence="4"/>
<dbReference type="CDD" id="cd14066">
    <property type="entry name" value="STKc_IRAK"/>
    <property type="match status" value="1"/>
</dbReference>
<evidence type="ECO:0000256" key="10">
    <source>
        <dbReference type="ARBA" id="ARBA00022734"/>
    </source>
</evidence>
<accession>A0A4V6T421</accession>
<evidence type="ECO:0000256" key="5">
    <source>
        <dbReference type="ARBA" id="ARBA00022475"/>
    </source>
</evidence>
<keyword evidence="9" id="KW-0732">Signal</keyword>
<dbReference type="CDD" id="cd06899">
    <property type="entry name" value="lectin_legume_LecRK_Arcelin_ConA"/>
    <property type="match status" value="1"/>
</dbReference>
<dbReference type="InterPro" id="IPR008271">
    <property type="entry name" value="Ser/Thr_kinase_AS"/>
</dbReference>
<dbReference type="FunFam" id="3.30.200.20:FF:000168">
    <property type="entry name" value="L-type lectin-domain containing receptor kinase IX.1"/>
    <property type="match status" value="1"/>
</dbReference>
<dbReference type="PANTHER" id="PTHR27007">
    <property type="match status" value="1"/>
</dbReference>
<evidence type="ECO:0000256" key="6">
    <source>
        <dbReference type="ARBA" id="ARBA00022527"/>
    </source>
</evidence>
<evidence type="ECO:0000256" key="13">
    <source>
        <dbReference type="ARBA" id="ARBA00022821"/>
    </source>
</evidence>